<dbReference type="GO" id="GO:0031177">
    <property type="term" value="F:phosphopantetheine binding"/>
    <property type="evidence" value="ECO:0007669"/>
    <property type="project" value="InterPro"/>
</dbReference>
<dbReference type="EMBL" id="JALJOU010000010">
    <property type="protein sequence ID" value="KAK9841871.1"/>
    <property type="molecule type" value="Genomic_DNA"/>
</dbReference>
<evidence type="ECO:0000313" key="6">
    <source>
        <dbReference type="EMBL" id="KAK9841871.1"/>
    </source>
</evidence>
<gene>
    <name evidence="6" type="ORF">WJX81_008495</name>
</gene>
<comment type="caution">
    <text evidence="6">The sequence shown here is derived from an EMBL/GenBank/DDBJ whole genome shotgun (WGS) entry which is preliminary data.</text>
</comment>
<proteinExistence type="predicted"/>
<feature type="domain" description="Ketosynthase family 3 (KS3)" evidence="5">
    <location>
        <begin position="762"/>
        <end position="1097"/>
    </location>
</feature>
<dbReference type="InterPro" id="IPR014031">
    <property type="entry name" value="Ketoacyl_synth_C"/>
</dbReference>
<dbReference type="SMART" id="SM00823">
    <property type="entry name" value="PKS_PP"/>
    <property type="match status" value="2"/>
</dbReference>
<evidence type="ECO:0000256" key="3">
    <source>
        <dbReference type="ARBA" id="ARBA00022679"/>
    </source>
</evidence>
<dbReference type="Pfam" id="PF00109">
    <property type="entry name" value="ketoacyl-synt"/>
    <property type="match status" value="2"/>
</dbReference>
<dbReference type="InterPro" id="IPR050091">
    <property type="entry name" value="PKS_NRPS_Biosynth_Enz"/>
</dbReference>
<accession>A0AAW1S8M0</accession>
<evidence type="ECO:0000256" key="1">
    <source>
        <dbReference type="ARBA" id="ARBA00022450"/>
    </source>
</evidence>
<dbReference type="Pfam" id="PF02801">
    <property type="entry name" value="Ketoacyl-synt_C"/>
    <property type="match status" value="2"/>
</dbReference>
<evidence type="ECO:0008006" key="8">
    <source>
        <dbReference type="Google" id="ProtNLM"/>
    </source>
</evidence>
<dbReference type="InterPro" id="IPR020841">
    <property type="entry name" value="PKS_Beta-ketoAc_synthase_dom"/>
</dbReference>
<dbReference type="SUPFAM" id="SSF51735">
    <property type="entry name" value="NAD(P)-binding Rossmann-fold domains"/>
    <property type="match status" value="1"/>
</dbReference>
<dbReference type="InterPro" id="IPR036291">
    <property type="entry name" value="NAD(P)-bd_dom_sf"/>
</dbReference>
<protein>
    <recommendedName>
        <fullName evidence="8">Type I polyketide synthase</fullName>
    </recommendedName>
</protein>
<evidence type="ECO:0000259" key="5">
    <source>
        <dbReference type="PROSITE" id="PS52004"/>
    </source>
</evidence>
<dbReference type="InterPro" id="IPR006162">
    <property type="entry name" value="Ppantetheine_attach_site"/>
</dbReference>
<feature type="domain" description="Carrier" evidence="4">
    <location>
        <begin position="703"/>
        <end position="779"/>
    </location>
</feature>
<dbReference type="CDD" id="cd00833">
    <property type="entry name" value="PKS"/>
    <property type="match status" value="2"/>
</dbReference>
<dbReference type="Pfam" id="PF00550">
    <property type="entry name" value="PP-binding"/>
    <property type="match status" value="1"/>
</dbReference>
<keyword evidence="1" id="KW-0596">Phosphopantetheine</keyword>
<evidence type="ECO:0000313" key="7">
    <source>
        <dbReference type="Proteomes" id="UP001445335"/>
    </source>
</evidence>
<dbReference type="Proteomes" id="UP001445335">
    <property type="component" value="Unassembled WGS sequence"/>
</dbReference>
<dbReference type="SUPFAM" id="SSF53901">
    <property type="entry name" value="Thiolase-like"/>
    <property type="match status" value="2"/>
</dbReference>
<dbReference type="PROSITE" id="PS00012">
    <property type="entry name" value="PHOSPHOPANTETHEINE"/>
    <property type="match status" value="1"/>
</dbReference>
<reference evidence="6 7" key="1">
    <citation type="journal article" date="2024" name="Nat. Commun.">
        <title>Phylogenomics reveals the evolutionary origins of lichenization in chlorophyte algae.</title>
        <authorList>
            <person name="Puginier C."/>
            <person name="Libourel C."/>
            <person name="Otte J."/>
            <person name="Skaloud P."/>
            <person name="Haon M."/>
            <person name="Grisel S."/>
            <person name="Petersen M."/>
            <person name="Berrin J.G."/>
            <person name="Delaux P.M."/>
            <person name="Dal Grande F."/>
            <person name="Keller J."/>
        </authorList>
    </citation>
    <scope>NUCLEOTIDE SEQUENCE [LARGE SCALE GENOMIC DNA]</scope>
    <source>
        <strain evidence="6 7">SAG 245.80</strain>
    </source>
</reference>
<dbReference type="Pfam" id="PF08659">
    <property type="entry name" value="KR"/>
    <property type="match status" value="1"/>
</dbReference>
<dbReference type="PROSITE" id="PS50075">
    <property type="entry name" value="CARRIER"/>
    <property type="match status" value="2"/>
</dbReference>
<feature type="domain" description="Ketosynthase family 3 (KS3)" evidence="5">
    <location>
        <begin position="224"/>
        <end position="620"/>
    </location>
</feature>
<dbReference type="InterPro" id="IPR016039">
    <property type="entry name" value="Thiolase-like"/>
</dbReference>
<dbReference type="InterPro" id="IPR020806">
    <property type="entry name" value="PKS_PP-bd"/>
</dbReference>
<dbReference type="GO" id="GO:0004312">
    <property type="term" value="F:fatty acid synthase activity"/>
    <property type="evidence" value="ECO:0007669"/>
    <property type="project" value="TreeGrafter"/>
</dbReference>
<dbReference type="InterPro" id="IPR009081">
    <property type="entry name" value="PP-bd_ACP"/>
</dbReference>
<dbReference type="InterPro" id="IPR013968">
    <property type="entry name" value="PKS_KR"/>
</dbReference>
<keyword evidence="7" id="KW-1185">Reference proteome</keyword>
<dbReference type="PANTHER" id="PTHR43775">
    <property type="entry name" value="FATTY ACID SYNTHASE"/>
    <property type="match status" value="1"/>
</dbReference>
<dbReference type="Gene3D" id="3.40.50.720">
    <property type="entry name" value="NAD(P)-binding Rossmann-like Domain"/>
    <property type="match status" value="2"/>
</dbReference>
<organism evidence="6 7">
    <name type="scientific">Elliptochloris bilobata</name>
    <dbReference type="NCBI Taxonomy" id="381761"/>
    <lineage>
        <taxon>Eukaryota</taxon>
        <taxon>Viridiplantae</taxon>
        <taxon>Chlorophyta</taxon>
        <taxon>core chlorophytes</taxon>
        <taxon>Trebouxiophyceae</taxon>
        <taxon>Trebouxiophyceae incertae sedis</taxon>
        <taxon>Elliptochloris clade</taxon>
        <taxon>Elliptochloris</taxon>
    </lineage>
</organism>
<keyword evidence="3" id="KW-0808">Transferase</keyword>
<dbReference type="PANTHER" id="PTHR43775:SF37">
    <property type="entry name" value="SI:DKEY-61P9.11"/>
    <property type="match status" value="1"/>
</dbReference>
<dbReference type="SMART" id="SM00825">
    <property type="entry name" value="PKS_KS"/>
    <property type="match status" value="2"/>
</dbReference>
<dbReference type="Gene3D" id="3.40.47.10">
    <property type="match status" value="2"/>
</dbReference>
<dbReference type="GO" id="GO:0006633">
    <property type="term" value="P:fatty acid biosynthetic process"/>
    <property type="evidence" value="ECO:0007669"/>
    <property type="project" value="TreeGrafter"/>
</dbReference>
<evidence type="ECO:0000256" key="2">
    <source>
        <dbReference type="ARBA" id="ARBA00022553"/>
    </source>
</evidence>
<feature type="domain" description="Carrier" evidence="4">
    <location>
        <begin position="207"/>
        <end position="287"/>
    </location>
</feature>
<keyword evidence="2" id="KW-0597">Phosphoprotein</keyword>
<dbReference type="InterPro" id="IPR036736">
    <property type="entry name" value="ACP-like_sf"/>
</dbReference>
<dbReference type="PROSITE" id="PS52004">
    <property type="entry name" value="KS3_2"/>
    <property type="match status" value="2"/>
</dbReference>
<dbReference type="AlphaFoldDB" id="A0AAW1S8M0"/>
<dbReference type="Gene3D" id="1.10.1200.10">
    <property type="entry name" value="ACP-like"/>
    <property type="match status" value="1"/>
</dbReference>
<name>A0AAW1S8M0_9CHLO</name>
<dbReference type="InterPro" id="IPR014030">
    <property type="entry name" value="Ketoacyl_synth_N"/>
</dbReference>
<dbReference type="SUPFAM" id="SSF47336">
    <property type="entry name" value="ACP-like"/>
    <property type="match status" value="2"/>
</dbReference>
<evidence type="ECO:0000259" key="4">
    <source>
        <dbReference type="PROSITE" id="PS50075"/>
    </source>
</evidence>
<sequence length="1097" mass="109670">MNLAGGCLRDMAFLRSNLGAANVSVSLMTRGHPAHGCEPAPPSRVSGLAPCQHLGLGLRSQHQASTQRAGAAWALARVAASEHPGVRISVTDHHAASMATGIRARSDGDAFGTLLRGGAAMAPRLLRHDALQGMLGAQLVGGICGEVALAGGLGGLGSLVSAAGPLSALMHAGGVLRDAVVGRQSAEGVRAVFAPKAGGAAALATCHSLEAVLSSTAATVHALLGDRVALEQPLMEAGLDSLGAVELRSALNAKFGIDLPATAPLSRWALDELYAPEPAAGRLYARCAGFVAGIDRFDAGCFGMPAAEALAIDPQQRLLLEEAAAAVAGAPGVYVGCMYQEYAGVLAAARSKLTAVAATGTSLSFMVGRVSYALSLSGPCVSTDTACSSSLVAMHLAHRALLNLEAPAALAAGVNAMLSSLTTVAICQLQALSPAGRARTLDAAADGYGRGEGFVVAALAPPGTAPHSLGLLAGSAVNQDGRSSSLTAPNGPAQRRLVATALAAAGVSTQDISFVALHGTGTPLGDPIEIGGSMIGQDMLLWAFRAVMRVLPRARLSLVTYGLHSVPPYAGGTTASAHAALAYGPTLDLQLGAGPGLAAAQLAWLAVGAAAFDAAALPAHNAIFFSSTAAVWSQSGAGHYAAANCALDGLAQRRQHAGLPAVALQLGPFRGSGMAAQHVDALAALGLRSLWPRERAARRAVGASLGALEDVVRRVSAAVLGPDAAEGPEGNFASGALDSLSAVELANALAAELALALPGTLVFDYPSVLTASRLPGSATTCASSASVPPAAHLAPSRDAISLIPFSRWDVEARRAARPPLTARFGGWLSGVAGFDAALFGISAPEAQLMDPQQRLLLEASWELMRPAGGASMGAGAGVYVGIQQMEYGSLAGPFLERMGPFSATGGPFSVAAGRLSYTYALRGPAVSVDTACSSALVGAHLAAQHLAGAGGAALAAGVNLMLSEATTAGAQGAGMLSPDGRCKTLDAAADGYVRGEACIVMHLAPLDGAAEGPSAVSCAVLRGTFVNQDGRSSSLTAPNGPSQQDVMRGALADADVPPTAIGALEMHGTGTPLGDPIEVGASLAVLTESANNGRCGA</sequence>